<accession>A0A0C9XA67</accession>
<keyword evidence="2" id="KW-1185">Reference proteome</keyword>
<dbReference type="InterPro" id="IPR039421">
    <property type="entry name" value="Type_1_exporter"/>
</dbReference>
<dbReference type="AlphaFoldDB" id="A0A0C9XA67"/>
<name>A0A0C9XA67_9AGAR</name>
<dbReference type="SUPFAM" id="SSF52540">
    <property type="entry name" value="P-loop containing nucleoside triphosphate hydrolases"/>
    <property type="match status" value="1"/>
</dbReference>
<evidence type="ECO:0008006" key="3">
    <source>
        <dbReference type="Google" id="ProtNLM"/>
    </source>
</evidence>
<dbReference type="GO" id="GO:0005743">
    <property type="term" value="C:mitochondrial inner membrane"/>
    <property type="evidence" value="ECO:0007669"/>
    <property type="project" value="TreeGrafter"/>
</dbReference>
<dbReference type="STRING" id="1095629.A0A0C9XA67"/>
<dbReference type="Proteomes" id="UP000054477">
    <property type="component" value="Unassembled WGS sequence"/>
</dbReference>
<dbReference type="Gene3D" id="3.40.50.300">
    <property type="entry name" value="P-loop containing nucleotide triphosphate hydrolases"/>
    <property type="match status" value="1"/>
</dbReference>
<reference evidence="2" key="2">
    <citation type="submission" date="2015-01" db="EMBL/GenBank/DDBJ databases">
        <title>Evolutionary Origins and Diversification of the Mycorrhizal Mutualists.</title>
        <authorList>
            <consortium name="DOE Joint Genome Institute"/>
            <consortium name="Mycorrhizal Genomics Consortium"/>
            <person name="Kohler A."/>
            <person name="Kuo A."/>
            <person name="Nagy L.G."/>
            <person name="Floudas D."/>
            <person name="Copeland A."/>
            <person name="Barry K.W."/>
            <person name="Cichocki N."/>
            <person name="Veneault-Fourrey C."/>
            <person name="LaButti K."/>
            <person name="Lindquist E.A."/>
            <person name="Lipzen A."/>
            <person name="Lundell T."/>
            <person name="Morin E."/>
            <person name="Murat C."/>
            <person name="Riley R."/>
            <person name="Ohm R."/>
            <person name="Sun H."/>
            <person name="Tunlid A."/>
            <person name="Henrissat B."/>
            <person name="Grigoriev I.V."/>
            <person name="Hibbett D.S."/>
            <person name="Martin F."/>
        </authorList>
    </citation>
    <scope>NUCLEOTIDE SEQUENCE [LARGE SCALE GENOMIC DNA]</scope>
    <source>
        <strain evidence="2">LaAM-08-1</strain>
    </source>
</reference>
<dbReference type="InterPro" id="IPR027417">
    <property type="entry name" value="P-loop_NTPase"/>
</dbReference>
<sequence>MLEKLFLSPNTEIISSNKGSRRLPARLTAAQGVAAVLAFCLPGTLAGAKGKGDAQPFVVADARYEEWWSKKWSRSLVRIRPIRAPAPLVARDAGGQTARKAGDVTEGLRSVGAEHVAFKPGSADEAAHSIAAANPDFCNGLEAELLALPACRSIRAHSNCQGAAWQCQLFSDSGASRAQARRTKFEYTPEDEKFTLIEEACIKDFVLDEATSALDTQSEGIVQDALDKAAAGRTTITIAHRLSTIKDASVVFVMGNGLIVEQGTHNELLQTNGAYARLA</sequence>
<dbReference type="PANTHER" id="PTHR43394">
    <property type="entry name" value="ATP-DEPENDENT PERMEASE MDL1, MITOCHONDRIAL"/>
    <property type="match status" value="1"/>
</dbReference>
<reference evidence="1 2" key="1">
    <citation type="submission" date="2014-04" db="EMBL/GenBank/DDBJ databases">
        <authorList>
            <consortium name="DOE Joint Genome Institute"/>
            <person name="Kuo A."/>
            <person name="Kohler A."/>
            <person name="Nagy L.G."/>
            <person name="Floudas D."/>
            <person name="Copeland A."/>
            <person name="Barry K.W."/>
            <person name="Cichocki N."/>
            <person name="Veneault-Fourrey C."/>
            <person name="LaButti K."/>
            <person name="Lindquist E.A."/>
            <person name="Lipzen A."/>
            <person name="Lundell T."/>
            <person name="Morin E."/>
            <person name="Murat C."/>
            <person name="Sun H."/>
            <person name="Tunlid A."/>
            <person name="Henrissat B."/>
            <person name="Grigoriev I.V."/>
            <person name="Hibbett D.S."/>
            <person name="Martin F."/>
            <person name="Nordberg H.P."/>
            <person name="Cantor M.N."/>
            <person name="Hua S.X."/>
        </authorList>
    </citation>
    <scope>NUCLEOTIDE SEQUENCE [LARGE SCALE GENOMIC DNA]</scope>
    <source>
        <strain evidence="1 2">LaAM-08-1</strain>
    </source>
</reference>
<evidence type="ECO:0000313" key="2">
    <source>
        <dbReference type="Proteomes" id="UP000054477"/>
    </source>
</evidence>
<dbReference type="HOGENOM" id="CLU_997709_0_0_1"/>
<dbReference type="OrthoDB" id="6500128at2759"/>
<organism evidence="1 2">
    <name type="scientific">Laccaria amethystina LaAM-08-1</name>
    <dbReference type="NCBI Taxonomy" id="1095629"/>
    <lineage>
        <taxon>Eukaryota</taxon>
        <taxon>Fungi</taxon>
        <taxon>Dikarya</taxon>
        <taxon>Basidiomycota</taxon>
        <taxon>Agaricomycotina</taxon>
        <taxon>Agaricomycetes</taxon>
        <taxon>Agaricomycetidae</taxon>
        <taxon>Agaricales</taxon>
        <taxon>Agaricineae</taxon>
        <taxon>Hydnangiaceae</taxon>
        <taxon>Laccaria</taxon>
    </lineage>
</organism>
<dbReference type="GO" id="GO:0090374">
    <property type="term" value="P:oligopeptide export from mitochondrion"/>
    <property type="evidence" value="ECO:0007669"/>
    <property type="project" value="TreeGrafter"/>
</dbReference>
<gene>
    <name evidence="1" type="ORF">K443DRAFT_123728</name>
</gene>
<proteinExistence type="predicted"/>
<dbReference type="PANTHER" id="PTHR43394:SF1">
    <property type="entry name" value="ATP-BINDING CASSETTE SUB-FAMILY B MEMBER 10, MITOCHONDRIAL"/>
    <property type="match status" value="1"/>
</dbReference>
<evidence type="ECO:0000313" key="1">
    <source>
        <dbReference type="EMBL" id="KIJ98323.1"/>
    </source>
</evidence>
<protein>
    <recommendedName>
        <fullName evidence="3">ABC transporter domain-containing protein</fullName>
    </recommendedName>
</protein>
<dbReference type="GO" id="GO:0015421">
    <property type="term" value="F:ABC-type oligopeptide transporter activity"/>
    <property type="evidence" value="ECO:0007669"/>
    <property type="project" value="TreeGrafter"/>
</dbReference>
<dbReference type="EMBL" id="KN838672">
    <property type="protein sequence ID" value="KIJ98323.1"/>
    <property type="molecule type" value="Genomic_DNA"/>
</dbReference>